<feature type="repeat" description="ANK" evidence="1">
    <location>
        <begin position="518"/>
        <end position="550"/>
    </location>
</feature>
<dbReference type="SMART" id="SM00248">
    <property type="entry name" value="ANK"/>
    <property type="match status" value="3"/>
</dbReference>
<dbReference type="InterPro" id="IPR040355">
    <property type="entry name" value="FAM220A"/>
</dbReference>
<dbReference type="PANTHER" id="PTHR31980">
    <property type="entry name" value="PROTEIN FAM220A"/>
    <property type="match status" value="1"/>
</dbReference>
<dbReference type="PROSITE" id="PS50297">
    <property type="entry name" value="ANK_REP_REGION"/>
    <property type="match status" value="1"/>
</dbReference>
<dbReference type="Pfam" id="PF00023">
    <property type="entry name" value="Ank"/>
    <property type="match status" value="1"/>
</dbReference>
<dbReference type="InterPro" id="IPR036770">
    <property type="entry name" value="Ankyrin_rpt-contain_sf"/>
</dbReference>
<sequence length="630" mass="72858">MRAIRDLRDLVNVSRLTYRDDSDNELENDFTNSIASLNLSNNNKPKQIEPKQNPIFKSTINNRIKPNSPNYSKLTPVNNNKNVYLLNSVVNNSQTNMILRERDQLLDRNTLPLVHFSINLKKPLPPLKAKDSDLEIINPLNENDKEDKFDENEFESSSKTRFTNGNFDEILTFIDASVVSDWLNRANRYLKKMLYWHQDNSDIFANSKTKFIKYEPYVLFCNFWLGNNENIKLNDKQRRSLIEMEYSIISEEVMQAFQVGIESQSINRADVNQLLKAVLKEYPIQLLSFRGTYLILDFIDILCSDRANEYKKILSDVKCRTLNKQYAQWLLSIRSFALINLCWSIIKFYKKTIKDNDNLNKEDYADKINEFKARLNSLSASSMVKKNNINDLKSSSNSSISSVNSFNKSDDEDDKTNNFVNSENNRKSARLKSAKLDSRCPTVLSSHFKYECYLEAVFKNDLPDVLHYFISTKKIDPCIRDSQGRTLIFKAVMNEKPKLLNYLVKRWACIDINETCDSGNTPLHAAVNKGNLKLVEILLESQEHRDSNKNDDRIIQLDVNKANPKCMNATALHLAVWNDYNEIAIKLVQNNADPYLKMNGEATAFDLAKENSNEVLHDLLLEYSNIKSSR</sequence>
<dbReference type="Gene3D" id="1.25.40.20">
    <property type="entry name" value="Ankyrin repeat-containing domain"/>
    <property type="match status" value="1"/>
</dbReference>
<dbReference type="AlphaFoldDB" id="A0A813P413"/>
<feature type="compositionally biased region" description="Low complexity" evidence="2">
    <location>
        <begin position="393"/>
        <end position="407"/>
    </location>
</feature>
<dbReference type="EMBL" id="CAJNOC010000321">
    <property type="protein sequence ID" value="CAF0744710.1"/>
    <property type="molecule type" value="Genomic_DNA"/>
</dbReference>
<dbReference type="Pfam" id="PF15487">
    <property type="entry name" value="FAM220"/>
    <property type="match status" value="1"/>
</dbReference>
<proteinExistence type="predicted"/>
<dbReference type="Pfam" id="PF12796">
    <property type="entry name" value="Ank_2"/>
    <property type="match status" value="1"/>
</dbReference>
<evidence type="ECO:0000259" key="3">
    <source>
        <dbReference type="Pfam" id="PF15487"/>
    </source>
</evidence>
<dbReference type="SUPFAM" id="SSF48403">
    <property type="entry name" value="Ankyrin repeat"/>
    <property type="match status" value="1"/>
</dbReference>
<evidence type="ECO:0000313" key="4">
    <source>
        <dbReference type="EMBL" id="CAF0744710.1"/>
    </source>
</evidence>
<protein>
    <recommendedName>
        <fullName evidence="3">SIPAR domain-containing protein</fullName>
    </recommendedName>
</protein>
<dbReference type="OrthoDB" id="60433at2759"/>
<evidence type="ECO:0000313" key="5">
    <source>
        <dbReference type="Proteomes" id="UP000663879"/>
    </source>
</evidence>
<dbReference type="PROSITE" id="PS50088">
    <property type="entry name" value="ANK_REPEAT"/>
    <property type="match status" value="1"/>
</dbReference>
<evidence type="ECO:0000256" key="1">
    <source>
        <dbReference type="PROSITE-ProRule" id="PRU00023"/>
    </source>
</evidence>
<keyword evidence="1" id="KW-0040">ANK repeat</keyword>
<name>A0A813P413_9BILA</name>
<reference evidence="4" key="1">
    <citation type="submission" date="2021-02" db="EMBL/GenBank/DDBJ databases">
        <authorList>
            <person name="Nowell W R."/>
        </authorList>
    </citation>
    <scope>NUCLEOTIDE SEQUENCE</scope>
    <source>
        <strain evidence="4">Ploen Becks lab</strain>
    </source>
</reference>
<dbReference type="InterPro" id="IPR002110">
    <property type="entry name" value="Ankyrin_rpt"/>
</dbReference>
<dbReference type="InterPro" id="IPR029155">
    <property type="entry name" value="SIPAR"/>
</dbReference>
<evidence type="ECO:0000256" key="2">
    <source>
        <dbReference type="SAM" id="MobiDB-lite"/>
    </source>
</evidence>
<organism evidence="4 5">
    <name type="scientific">Brachionus calyciflorus</name>
    <dbReference type="NCBI Taxonomy" id="104777"/>
    <lineage>
        <taxon>Eukaryota</taxon>
        <taxon>Metazoa</taxon>
        <taxon>Spiralia</taxon>
        <taxon>Gnathifera</taxon>
        <taxon>Rotifera</taxon>
        <taxon>Eurotatoria</taxon>
        <taxon>Monogononta</taxon>
        <taxon>Pseudotrocha</taxon>
        <taxon>Ploima</taxon>
        <taxon>Brachionidae</taxon>
        <taxon>Brachionus</taxon>
    </lineage>
</organism>
<comment type="caution">
    <text evidence="4">The sequence shown here is derived from an EMBL/GenBank/DDBJ whole genome shotgun (WGS) entry which is preliminary data.</text>
</comment>
<keyword evidence="5" id="KW-1185">Reference proteome</keyword>
<dbReference type="PANTHER" id="PTHR31980:SF1">
    <property type="entry name" value="PROTEIN FAM220A"/>
    <property type="match status" value="1"/>
</dbReference>
<gene>
    <name evidence="4" type="ORF">OXX778_LOCUS3584</name>
</gene>
<accession>A0A813P413</accession>
<dbReference type="Proteomes" id="UP000663879">
    <property type="component" value="Unassembled WGS sequence"/>
</dbReference>
<feature type="region of interest" description="Disordered" evidence="2">
    <location>
        <begin position="393"/>
        <end position="426"/>
    </location>
</feature>
<feature type="domain" description="SIPAR" evidence="3">
    <location>
        <begin position="5"/>
        <end position="339"/>
    </location>
</feature>